<reference evidence="1" key="1">
    <citation type="submission" date="2019-12" db="EMBL/GenBank/DDBJ databases">
        <title>Genome sequencing and annotation of Brassica cretica.</title>
        <authorList>
            <person name="Studholme D.J."/>
            <person name="Sarris P."/>
        </authorList>
    </citation>
    <scope>NUCLEOTIDE SEQUENCE</scope>
    <source>
        <strain evidence="1">PFS-109/04</strain>
        <tissue evidence="1">Leaf</tissue>
    </source>
</reference>
<gene>
    <name evidence="1" type="ORF">F2Q69_00053485</name>
</gene>
<proteinExistence type="predicted"/>
<dbReference type="Proteomes" id="UP000712600">
    <property type="component" value="Unassembled WGS sequence"/>
</dbReference>
<accession>A0A8S9MMS7</accession>
<name>A0A8S9MMS7_BRACR</name>
<dbReference type="EMBL" id="QGKX02002183">
    <property type="protein sequence ID" value="KAF3484596.1"/>
    <property type="molecule type" value="Genomic_DNA"/>
</dbReference>
<evidence type="ECO:0000313" key="2">
    <source>
        <dbReference type="Proteomes" id="UP000712600"/>
    </source>
</evidence>
<evidence type="ECO:0000313" key="1">
    <source>
        <dbReference type="EMBL" id="KAF3484596.1"/>
    </source>
</evidence>
<sequence>MSKEEEEEEEEEEDRESQILKGCVGSCTARTRHHSSCKESMLLSETMPTWVKKLARKYLLFYVLNEVEKLSREAHFLMLQMHTPTNFMYCGMISTVLGGIIPISPYTIVVDKALTAENLKVLGTPAREIIKVHPLLSLCEDCVGSCTARTRHHKSCKESMLLSETMPTWVKKLARKQMHTPTEFMYCGMISAVVGGIIPISPYTTVDDKVLTAENLKVLGTPAWEIIKGHPLLSLCEIQAKAKKILFRSKTCLWY</sequence>
<organism evidence="1 2">
    <name type="scientific">Brassica cretica</name>
    <name type="common">Mustard</name>
    <dbReference type="NCBI Taxonomy" id="69181"/>
    <lineage>
        <taxon>Eukaryota</taxon>
        <taxon>Viridiplantae</taxon>
        <taxon>Streptophyta</taxon>
        <taxon>Embryophyta</taxon>
        <taxon>Tracheophyta</taxon>
        <taxon>Spermatophyta</taxon>
        <taxon>Magnoliopsida</taxon>
        <taxon>eudicotyledons</taxon>
        <taxon>Gunneridae</taxon>
        <taxon>Pentapetalae</taxon>
        <taxon>rosids</taxon>
        <taxon>malvids</taxon>
        <taxon>Brassicales</taxon>
        <taxon>Brassicaceae</taxon>
        <taxon>Brassiceae</taxon>
        <taxon>Brassica</taxon>
    </lineage>
</organism>
<dbReference type="AlphaFoldDB" id="A0A8S9MMS7"/>
<comment type="caution">
    <text evidence="1">The sequence shown here is derived from an EMBL/GenBank/DDBJ whole genome shotgun (WGS) entry which is preliminary data.</text>
</comment>
<protein>
    <submittedName>
        <fullName evidence="1">Uncharacterized protein</fullName>
    </submittedName>
</protein>